<dbReference type="FunFam" id="2.20.130.20:FF:000005">
    <property type="entry name" value="Complement 4B (Chido blood group)"/>
    <property type="match status" value="1"/>
</dbReference>
<dbReference type="InterPro" id="IPR050473">
    <property type="entry name" value="A2M/Complement_sys"/>
</dbReference>
<name>A0A8C7YCQ5_9TELE</name>
<reference evidence="5" key="2">
    <citation type="submission" date="2025-09" db="UniProtKB">
        <authorList>
            <consortium name="Ensembl"/>
        </authorList>
    </citation>
    <scope>IDENTIFICATION</scope>
</reference>
<dbReference type="InterPro" id="IPR001599">
    <property type="entry name" value="Macroglobln_a2"/>
</dbReference>
<dbReference type="PANTHER" id="PTHR11412:SF144">
    <property type="entry name" value="COMPLEMENT C4-B"/>
    <property type="match status" value="1"/>
</dbReference>
<dbReference type="InterPro" id="IPR047565">
    <property type="entry name" value="Alpha-macroglob_thiol-ester_cl"/>
</dbReference>
<dbReference type="InterPro" id="IPR013783">
    <property type="entry name" value="Ig-like_fold"/>
</dbReference>
<evidence type="ECO:0000256" key="2">
    <source>
        <dbReference type="ARBA" id="ARBA00022525"/>
    </source>
</evidence>
<dbReference type="Gene3D" id="2.60.40.1930">
    <property type="match status" value="1"/>
</dbReference>
<dbReference type="InterPro" id="IPR011626">
    <property type="entry name" value="Alpha-macroglobulin_TED"/>
</dbReference>
<organism evidence="5 6">
    <name type="scientific">Oryzias sinensis</name>
    <name type="common">Chinese medaka</name>
    <dbReference type="NCBI Taxonomy" id="183150"/>
    <lineage>
        <taxon>Eukaryota</taxon>
        <taxon>Metazoa</taxon>
        <taxon>Chordata</taxon>
        <taxon>Craniata</taxon>
        <taxon>Vertebrata</taxon>
        <taxon>Euteleostomi</taxon>
        <taxon>Actinopterygii</taxon>
        <taxon>Neopterygii</taxon>
        <taxon>Teleostei</taxon>
        <taxon>Neoteleostei</taxon>
        <taxon>Acanthomorphata</taxon>
        <taxon>Ovalentaria</taxon>
        <taxon>Atherinomorphae</taxon>
        <taxon>Beloniformes</taxon>
        <taxon>Adrianichthyidae</taxon>
        <taxon>Oryziinae</taxon>
        <taxon>Oryzias</taxon>
    </lineage>
</organism>
<reference evidence="5" key="1">
    <citation type="submission" date="2025-08" db="UniProtKB">
        <authorList>
            <consortium name="Ensembl"/>
        </authorList>
    </citation>
    <scope>IDENTIFICATION</scope>
</reference>
<dbReference type="SMART" id="SM00104">
    <property type="entry name" value="ANATO"/>
    <property type="match status" value="1"/>
</dbReference>
<evidence type="ECO:0000313" key="5">
    <source>
        <dbReference type="Ensembl" id="ENSOSIP00000025380.1"/>
    </source>
</evidence>
<keyword evidence="6" id="KW-1185">Reference proteome</keyword>
<dbReference type="InterPro" id="IPR040839">
    <property type="entry name" value="MG4"/>
</dbReference>
<keyword evidence="3" id="KW-1015">Disulfide bond</keyword>
<comment type="subcellular location">
    <subcellularLocation>
        <location evidence="1">Secreted</location>
    </subcellularLocation>
</comment>
<dbReference type="InterPro" id="IPR018081">
    <property type="entry name" value="Anaphylatoxin_comp_syst"/>
</dbReference>
<dbReference type="Pfam" id="PF00207">
    <property type="entry name" value="A2M"/>
    <property type="match status" value="1"/>
</dbReference>
<dbReference type="Gene3D" id="2.60.40.10">
    <property type="entry name" value="Immunoglobulins"/>
    <property type="match status" value="2"/>
</dbReference>
<dbReference type="SMART" id="SM01419">
    <property type="entry name" value="Thiol-ester_cl"/>
    <property type="match status" value="1"/>
</dbReference>
<evidence type="ECO:0000313" key="6">
    <source>
        <dbReference type="Proteomes" id="UP000694383"/>
    </source>
</evidence>
<dbReference type="CDD" id="cd00017">
    <property type="entry name" value="ANATO"/>
    <property type="match status" value="1"/>
</dbReference>
<sequence length="1123" mass="126409">VDFSQTRSHFVYGYPLDVVVDVSFPDGSPAPNVPVKIEVRDGESMELPTDKDGTVIAPFNLKNLEQVTFEVNNYLYMTYTNKVYYVGEHFKVTFNTLNAAGDGNIYYMILSRGNIISTGVVPLGVSVSKVLQITAAMVPFFRLVGYYHNKNGNIIADSIWVDVKDECEIDVKVGEYESSGNRNQLIFCPPLQFDLHGQTAQVALLAVDKAIYALKADNKLTAQQVFKTMESHDLGCTYTKKPESKLIEAGLAFFSQSEKEWRTESRYEDTELQLCCAQAFSLIPMKRTCRERAARVRLVGGSEACAAAFEKCCTETEILRRRKILEEGQSGFGRSATVNDIEEFFKDSTNQYIRRYFPPSFAFTDFEVNKKGRYDLALPDSITTWEIQVVTFSPTSGLCVVKPQDIKAFKRSFVSLRLPYSVKRYEQLSVTPVIYNYDDKELKVAVHMEQTEGLCSPASATQSSFVTTVVKPHSSQFVSFSAVPMVTGSIPIKIRLFDNETEMGIDAQQKNLLVKTEGAENRQEETQVIHLDGNSTRTLTIIGTLPDNTVPESSSNIFISMEGEDRHMSINLLDPEKVSNLIHLYKGCLEQTMSTFAPTTLAMRYLDLSQQWFTLEPGARDVALSEMEQGYLRILTFKNKATGAYGAWSSVPYSTWVTALVVKMLSLVTERQSTAVGPTSQRLKVVPQEEISQSVKFLLSSQKTDGTFGDPHPMIHRDTMVTTRTGTNKDVAMTAFITLALNRSLPFLPDELQTNVKTSISKAIEYLQLQLENITHPYAMAITSYCLSTCPSEEINRMAAWEKLQLMVKEARNDRYFWSDDPNMANQERADGVTIQTTAYALLTAVQVKNGEWADKIAHWLISQENYNGGFLSTHDTILALEALSEYELKKGECPEANVEAEFSVTGKNQVVQLSMKNNKEKVETEMKSLTGNIITVQLKGKGDIKFKTVKAFHMLDPEDDCTDVSISVTVEGKVEYTGEPEFLENYDYGDYEETDKDGSRVSRSADNWFDSHTRSRRELENDVNDANLLTYEVCVSSTRNLTGMAIAEITLLSGFEAKKEDLEKVYHFLLSFDYCYSCLKNMCGINLFFRCLHSCTNKHTFFNLFKKADCNVEHITISSVCF</sequence>
<dbReference type="GeneTree" id="ENSGT00940000155739"/>
<dbReference type="InterPro" id="IPR000020">
    <property type="entry name" value="Anaphylatoxin/fibulin"/>
</dbReference>
<dbReference type="Gene3D" id="1.50.10.20">
    <property type="match status" value="1"/>
</dbReference>
<proteinExistence type="predicted"/>
<dbReference type="SUPFAM" id="SSF49410">
    <property type="entry name" value="Alpha-macroglobulin receptor domain"/>
    <property type="match status" value="1"/>
</dbReference>
<dbReference type="Gene3D" id="2.60.120.1540">
    <property type="match status" value="1"/>
</dbReference>
<dbReference type="GO" id="GO:0006956">
    <property type="term" value="P:complement activation"/>
    <property type="evidence" value="ECO:0007669"/>
    <property type="project" value="TreeGrafter"/>
</dbReference>
<dbReference type="Gene3D" id="6.20.50.160">
    <property type="match status" value="1"/>
</dbReference>
<protein>
    <submittedName>
        <fullName evidence="5">Complement C4B (Chido/Rodgers blood group)</fullName>
    </submittedName>
</protein>
<evidence type="ECO:0000256" key="3">
    <source>
        <dbReference type="ARBA" id="ARBA00023157"/>
    </source>
</evidence>
<dbReference type="SUPFAM" id="SSF47686">
    <property type="entry name" value="Anaphylotoxins (complement system)"/>
    <property type="match status" value="1"/>
</dbReference>
<dbReference type="InterPro" id="IPR036595">
    <property type="entry name" value="A-macroglobulin_rcpt-bd_sf"/>
</dbReference>
<dbReference type="CDD" id="cd02896">
    <property type="entry name" value="complement_C3_C4_C5"/>
    <property type="match status" value="1"/>
</dbReference>
<dbReference type="Proteomes" id="UP000694383">
    <property type="component" value="Unplaced"/>
</dbReference>
<dbReference type="SMART" id="SM01360">
    <property type="entry name" value="A2M"/>
    <property type="match status" value="1"/>
</dbReference>
<dbReference type="GO" id="GO:0004866">
    <property type="term" value="F:endopeptidase inhibitor activity"/>
    <property type="evidence" value="ECO:0007669"/>
    <property type="project" value="InterPro"/>
</dbReference>
<dbReference type="Gene3D" id="2.20.130.20">
    <property type="match status" value="1"/>
</dbReference>
<keyword evidence="2" id="KW-0964">Secreted</keyword>
<dbReference type="Gene3D" id="2.60.40.690">
    <property type="entry name" value="Alpha-macroglobulin, receptor-binding domain"/>
    <property type="match status" value="1"/>
</dbReference>
<dbReference type="InterPro" id="IPR008930">
    <property type="entry name" value="Terpenoid_cyclase/PrenylTrfase"/>
</dbReference>
<dbReference type="PANTHER" id="PTHR11412">
    <property type="entry name" value="MACROGLOBULIN / COMPLEMENT"/>
    <property type="match status" value="1"/>
</dbReference>
<dbReference type="GO" id="GO:0005615">
    <property type="term" value="C:extracellular space"/>
    <property type="evidence" value="ECO:0007669"/>
    <property type="project" value="InterPro"/>
</dbReference>
<dbReference type="PROSITE" id="PS01178">
    <property type="entry name" value="ANAPHYLATOXIN_2"/>
    <property type="match status" value="1"/>
</dbReference>
<evidence type="ECO:0000259" key="4">
    <source>
        <dbReference type="PROSITE" id="PS01178"/>
    </source>
</evidence>
<dbReference type="AlphaFoldDB" id="A0A8C7YCQ5"/>
<evidence type="ECO:0000256" key="1">
    <source>
        <dbReference type="ARBA" id="ARBA00004613"/>
    </source>
</evidence>
<dbReference type="Ensembl" id="ENSOSIT00000026771.1">
    <property type="protein sequence ID" value="ENSOSIP00000025380.1"/>
    <property type="gene ID" value="ENSOSIG00000013118.1"/>
</dbReference>
<dbReference type="Pfam" id="PF07703">
    <property type="entry name" value="A2M_BRD"/>
    <property type="match status" value="1"/>
</dbReference>
<dbReference type="SMART" id="SM01359">
    <property type="entry name" value="A2M_N_2"/>
    <property type="match status" value="1"/>
</dbReference>
<dbReference type="Pfam" id="PF01821">
    <property type="entry name" value="ANATO"/>
    <property type="match status" value="1"/>
</dbReference>
<dbReference type="InterPro" id="IPR011625">
    <property type="entry name" value="A2M_N_BRD"/>
</dbReference>
<accession>A0A8C7YCQ5</accession>
<feature type="domain" description="Anaphylatoxin-like" evidence="4">
    <location>
        <begin position="275"/>
        <end position="313"/>
    </location>
</feature>
<dbReference type="FunFam" id="2.60.40.10:FF:000155">
    <property type="entry name" value="complement C3 isoform X1"/>
    <property type="match status" value="1"/>
</dbReference>
<dbReference type="Gene3D" id="1.20.91.20">
    <property type="entry name" value="Anaphylotoxins (complement system)"/>
    <property type="match status" value="1"/>
</dbReference>
<dbReference type="SUPFAM" id="SSF48239">
    <property type="entry name" value="Terpenoid cyclases/Protein prenyltransferases"/>
    <property type="match status" value="1"/>
</dbReference>
<dbReference type="Pfam" id="PF07678">
    <property type="entry name" value="TED_complement"/>
    <property type="match status" value="1"/>
</dbReference>
<dbReference type="Pfam" id="PF17789">
    <property type="entry name" value="MG4"/>
    <property type="match status" value="1"/>
</dbReference>